<dbReference type="Pfam" id="PF05272">
    <property type="entry name" value="VapE-like_dom"/>
    <property type="match status" value="1"/>
</dbReference>
<organism evidence="3">
    <name type="scientific">viral metagenome</name>
    <dbReference type="NCBI Taxonomy" id="1070528"/>
    <lineage>
        <taxon>unclassified sequences</taxon>
        <taxon>metagenomes</taxon>
        <taxon>organismal metagenomes</taxon>
    </lineage>
</organism>
<evidence type="ECO:0000313" key="3">
    <source>
        <dbReference type="EMBL" id="QJA71710.1"/>
    </source>
</evidence>
<dbReference type="EMBL" id="MT141893">
    <property type="protein sequence ID" value="QJA71710.1"/>
    <property type="molecule type" value="Genomic_DNA"/>
</dbReference>
<protein>
    <submittedName>
        <fullName evidence="3">Putative DNA primase</fullName>
    </submittedName>
</protein>
<dbReference type="AlphaFoldDB" id="A0A6M3JPC8"/>
<dbReference type="InterPro" id="IPR007936">
    <property type="entry name" value="VapE-like_dom"/>
</dbReference>
<name>A0A6M3JPC8_9ZZZZ</name>
<feature type="domain" description="Primase C-terminal 2" evidence="2">
    <location>
        <begin position="236"/>
        <end position="309"/>
    </location>
</feature>
<reference evidence="3" key="1">
    <citation type="submission" date="2020-03" db="EMBL/GenBank/DDBJ databases">
        <title>The deep terrestrial virosphere.</title>
        <authorList>
            <person name="Holmfeldt K."/>
            <person name="Nilsson E."/>
            <person name="Simone D."/>
            <person name="Lopez-Fernandez M."/>
            <person name="Wu X."/>
            <person name="de Brujin I."/>
            <person name="Lundin D."/>
            <person name="Andersson A."/>
            <person name="Bertilsson S."/>
            <person name="Dopson M."/>
        </authorList>
    </citation>
    <scope>NUCLEOTIDE SEQUENCE</scope>
    <source>
        <strain evidence="3">MM415A03092</strain>
    </source>
</reference>
<evidence type="ECO:0000259" key="1">
    <source>
        <dbReference type="Pfam" id="PF05272"/>
    </source>
</evidence>
<proteinExistence type="predicted"/>
<evidence type="ECO:0000259" key="2">
    <source>
        <dbReference type="Pfam" id="PF08707"/>
    </source>
</evidence>
<dbReference type="GO" id="GO:0016817">
    <property type="term" value="F:hydrolase activity, acting on acid anhydrides"/>
    <property type="evidence" value="ECO:0007669"/>
    <property type="project" value="InterPro"/>
</dbReference>
<dbReference type="InterPro" id="IPR014819">
    <property type="entry name" value="PriCT_2"/>
</dbReference>
<accession>A0A6M3JPC8</accession>
<sequence>MEMQKNKPPVKDEIITNIRNNFPSNLLKEPIWLAYYYKQNKDGTFSKPPVSDKGHTVSDQFPGVTFDEAIRDGFPGIKINSTTSLIAFDVDDKKAKLGQHKFSLELLSPEFQEFLMNHDSYTELSPSKCGLRILMRCEDKTALPTKASLLSKHCIGGEIYINSGYVTITGDQIAGTNISSVTVQELQPWFKKSAENVVQMPIKPTIPSYLHVFEALRCCKLDQNDRVKKAYESVFREEYNHYNYWLKVMASCHHYAVVANEMSSMTAEVVLWSQSDPTSYQSEDDVVKHWSSFNNVESGITFATLFKLAKLLKFKWPEEQYDTKGNPTGKPMINSLLNFEYIINYLHIEIYEDIFTGLLYMKADSDIIKRFVREKCSFGMYGPFSRDSIRYLIHAIVQQHGYVNIPTSVTMPLFNAYFRKFRSMNLLKMWLDTPPDKLSEDMVEKDTDIAKSNLDYLLSCIRLNKAQDVELIRMYFDTFFFEMMMPLYNIERKYSQRSFMLVLTGPENCRKTTFFSMLFPANLRRQLVTNSTETLGGAKSIRDFATSLVRSVLVVTDEFEIFYNKKNDSLFKTYVTSDVVDYVPIYEKTMRKEFKNAVLAGTTNKRSLPFEQDSNRRLAMVDVRFIDTSAMECINWHHFYRDYIARGKKAMINGLHPWKLSDATIQLQYKLNEEFRAQTNLEIIIKEAFDFDMLSHNECINYDKGGIQRNPGLYKMNDIIGAIKQKYPTYQIKPAELKHILKRLCGGYTHTTNKLKYLDNCKGIIQDGIIKQGQFTRYVMPPRNTDFD</sequence>
<feature type="domain" description="Virulence-associated protein E-like" evidence="1">
    <location>
        <begin position="466"/>
        <end position="674"/>
    </location>
</feature>
<dbReference type="Pfam" id="PF08707">
    <property type="entry name" value="PriCT_2"/>
    <property type="match status" value="1"/>
</dbReference>
<gene>
    <name evidence="3" type="ORF">MM415A03092_0010</name>
</gene>